<feature type="domain" description="Large ribosomal subunit protein uL30-like ferredoxin-like fold" evidence="5">
    <location>
        <begin position="4"/>
        <end position="52"/>
    </location>
</feature>
<dbReference type="Proteomes" id="UP000732298">
    <property type="component" value="Unassembled WGS sequence"/>
</dbReference>
<sequence length="153" mass="17256">MIAAIRIRGTANVTAKLRTTLEMLRLFKSNHLVLVNEANGGRKMVEKVKDYVTFGEIDQKTLAVLLERRGRLYGNRKITLEALKEKKVPGFLELAKSVLSDRRKIKELGIAPVFRLHPPRKGHERAGIKKSYKEGGALGNRGPEINELIIRMS</sequence>
<dbReference type="SUPFAM" id="SSF55129">
    <property type="entry name" value="Ribosomal protein L30p/L7e"/>
    <property type="match status" value="1"/>
</dbReference>
<evidence type="ECO:0000313" key="6">
    <source>
        <dbReference type="EMBL" id="MBI4210144.1"/>
    </source>
</evidence>
<dbReference type="GO" id="GO:0000463">
    <property type="term" value="P:maturation of LSU-rRNA from tricistronic rRNA transcript (SSU-rRNA, 5.8S rRNA, LSU-rRNA)"/>
    <property type="evidence" value="ECO:0007669"/>
    <property type="project" value="TreeGrafter"/>
</dbReference>
<dbReference type="GO" id="GO:0022625">
    <property type="term" value="C:cytosolic large ribosomal subunit"/>
    <property type="evidence" value="ECO:0007669"/>
    <property type="project" value="UniProtKB-UniRule"/>
</dbReference>
<dbReference type="CDD" id="cd01657">
    <property type="entry name" value="Ribosomal_L7_archeal_euk"/>
    <property type="match status" value="1"/>
</dbReference>
<dbReference type="GO" id="GO:0003735">
    <property type="term" value="F:structural constituent of ribosome"/>
    <property type="evidence" value="ECO:0007669"/>
    <property type="project" value="UniProtKB-UniRule"/>
</dbReference>
<evidence type="ECO:0000256" key="2">
    <source>
        <dbReference type="ARBA" id="ARBA00022980"/>
    </source>
</evidence>
<gene>
    <name evidence="4" type="primary">rpl30</name>
    <name evidence="6" type="ORF">HY544_01380</name>
</gene>
<dbReference type="InterPro" id="IPR005997">
    <property type="entry name" value="Ribosomal_uL30_arc"/>
</dbReference>
<dbReference type="AlphaFoldDB" id="A0A8T3YHY1"/>
<dbReference type="InterPro" id="IPR036919">
    <property type="entry name" value="Ribo_uL30_ferredoxin-like_sf"/>
</dbReference>
<dbReference type="GO" id="GO:0003723">
    <property type="term" value="F:RNA binding"/>
    <property type="evidence" value="ECO:0007669"/>
    <property type="project" value="TreeGrafter"/>
</dbReference>
<reference evidence="6" key="1">
    <citation type="submission" date="2020-07" db="EMBL/GenBank/DDBJ databases">
        <title>Huge and variable diversity of episymbiotic CPR bacteria and DPANN archaea in groundwater ecosystems.</title>
        <authorList>
            <person name="He C.Y."/>
            <person name="Keren R."/>
            <person name="Whittaker M."/>
            <person name="Farag I.F."/>
            <person name="Doudna J."/>
            <person name="Cate J.H.D."/>
            <person name="Banfield J.F."/>
        </authorList>
    </citation>
    <scope>NUCLEOTIDE SEQUENCE</scope>
    <source>
        <strain evidence="6">NC_groundwater_1296_Ag_S-0.2um_52_80</strain>
    </source>
</reference>
<evidence type="ECO:0000256" key="4">
    <source>
        <dbReference type="HAMAP-Rule" id="MF_01371"/>
    </source>
</evidence>
<evidence type="ECO:0000256" key="3">
    <source>
        <dbReference type="ARBA" id="ARBA00023274"/>
    </source>
</evidence>
<evidence type="ECO:0000313" key="7">
    <source>
        <dbReference type="Proteomes" id="UP000732298"/>
    </source>
</evidence>
<dbReference type="NCBIfam" id="NF004711">
    <property type="entry name" value="PRK06049.1"/>
    <property type="match status" value="1"/>
</dbReference>
<dbReference type="Pfam" id="PF00327">
    <property type="entry name" value="Ribosomal_L30"/>
    <property type="match status" value="1"/>
</dbReference>
<dbReference type="Gene3D" id="3.30.1390.20">
    <property type="entry name" value="Ribosomal protein L30, ferredoxin-like fold domain"/>
    <property type="match status" value="1"/>
</dbReference>
<dbReference type="GO" id="GO:0006412">
    <property type="term" value="P:translation"/>
    <property type="evidence" value="ECO:0007669"/>
    <property type="project" value="UniProtKB-UniRule"/>
</dbReference>
<dbReference type="PROSITE" id="PS00634">
    <property type="entry name" value="RIBOSOMAL_L30"/>
    <property type="match status" value="1"/>
</dbReference>
<dbReference type="Gene3D" id="1.10.15.30">
    <property type="match status" value="1"/>
</dbReference>
<protein>
    <recommendedName>
        <fullName evidence="4">Large ribosomal subunit protein uL30</fullName>
    </recommendedName>
</protein>
<dbReference type="InterPro" id="IPR039699">
    <property type="entry name" value="Ribosomal_uL30"/>
</dbReference>
<comment type="subunit">
    <text evidence="4">Part of the 50S ribosomal subunit.</text>
</comment>
<keyword evidence="3 4" id="KW-0687">Ribonucleoprotein</keyword>
<dbReference type="HAMAP" id="MF_01371_A">
    <property type="entry name" value="Ribosomal_uL30_A"/>
    <property type="match status" value="1"/>
</dbReference>
<comment type="caution">
    <text evidence="6">The sequence shown here is derived from an EMBL/GenBank/DDBJ whole genome shotgun (WGS) entry which is preliminary data.</text>
</comment>
<keyword evidence="2 4" id="KW-0689">Ribosomal protein</keyword>
<evidence type="ECO:0000259" key="5">
    <source>
        <dbReference type="Pfam" id="PF00327"/>
    </source>
</evidence>
<dbReference type="InterPro" id="IPR016082">
    <property type="entry name" value="Ribosomal_uL30_ferredoxin-like"/>
</dbReference>
<dbReference type="NCBIfam" id="TIGR01309">
    <property type="entry name" value="uL30_arch"/>
    <property type="match status" value="1"/>
</dbReference>
<name>A0A8T3YHY1_9ARCH</name>
<dbReference type="InterPro" id="IPR018038">
    <property type="entry name" value="Ribosomal_uL30_CS"/>
</dbReference>
<accession>A0A8T3YHY1</accession>
<proteinExistence type="inferred from homology"/>
<dbReference type="PANTHER" id="PTHR11524">
    <property type="entry name" value="60S RIBOSOMAL PROTEIN L7"/>
    <property type="match status" value="1"/>
</dbReference>
<dbReference type="InterPro" id="IPR035808">
    <property type="entry name" value="Ribosomal_uL30_euk_arc"/>
</dbReference>
<evidence type="ECO:0000256" key="1">
    <source>
        <dbReference type="ARBA" id="ARBA00007594"/>
    </source>
</evidence>
<comment type="similarity">
    <text evidence="1 4">Belongs to the universal ribosomal protein uL30 family.</text>
</comment>
<organism evidence="6 7">
    <name type="scientific">Candidatus Iainarchaeum sp</name>
    <dbReference type="NCBI Taxonomy" id="3101447"/>
    <lineage>
        <taxon>Archaea</taxon>
        <taxon>Candidatus Iainarchaeota</taxon>
        <taxon>Candidatus Iainarchaeia</taxon>
        <taxon>Candidatus Iainarchaeales</taxon>
        <taxon>Candidatus Iainarchaeaceae</taxon>
        <taxon>Candidatus Iainarchaeum</taxon>
    </lineage>
</organism>
<dbReference type="EMBL" id="JACQPB010000019">
    <property type="protein sequence ID" value="MBI4210144.1"/>
    <property type="molecule type" value="Genomic_DNA"/>
</dbReference>
<dbReference type="PANTHER" id="PTHR11524:SF16">
    <property type="entry name" value="LARGE RIBOSOMAL SUBUNIT PROTEIN UL30"/>
    <property type="match status" value="1"/>
</dbReference>